<accession>A0ABZ1DZQ8</accession>
<dbReference type="RefSeq" id="WP_406720725.1">
    <property type="nucleotide sequence ID" value="NZ_CP135443.1"/>
</dbReference>
<proteinExistence type="predicted"/>
<reference evidence="1 2" key="1">
    <citation type="submission" date="2023-09" db="EMBL/GenBank/DDBJ databases">
        <title>Thioclava shenzhenensis sp. nov., a multidrug resistant bacteria-antagonizing species isolated from coastal seawater.</title>
        <authorList>
            <person name="Long M."/>
        </authorList>
    </citation>
    <scope>NUCLEOTIDE SEQUENCE [LARGE SCALE GENOMIC DNA]</scope>
    <source>
        <strain evidence="1 2">FTW29</strain>
    </source>
</reference>
<evidence type="ECO:0000313" key="1">
    <source>
        <dbReference type="EMBL" id="WRY33462.1"/>
    </source>
</evidence>
<evidence type="ECO:0000313" key="2">
    <source>
        <dbReference type="Proteomes" id="UP001623290"/>
    </source>
</evidence>
<keyword evidence="2" id="KW-1185">Reference proteome</keyword>
<protein>
    <submittedName>
        <fullName evidence="1">Uncharacterized protein</fullName>
    </submittedName>
</protein>
<sequence length="148" mass="17211">MFEALWRQLLREREIWFRLVVGYLVFVTVPPWVESQLWPVSGPLHITQVTQTEEGVRIRGWAERYRSGCDFLGLVWWLGDRHGQAVRVPARFDDKPQIRAVGRMEFEALVVGLTEAQLAESYADVRHACHGRIGEKAFLWATASKFWN</sequence>
<gene>
    <name evidence="1" type="ORF">RPE78_12370</name>
</gene>
<dbReference type="Proteomes" id="UP001623290">
    <property type="component" value="Chromosome"/>
</dbReference>
<organism evidence="1 2">
    <name type="scientific">Thioclava litoralis</name>
    <dbReference type="NCBI Taxonomy" id="3076557"/>
    <lineage>
        <taxon>Bacteria</taxon>
        <taxon>Pseudomonadati</taxon>
        <taxon>Pseudomonadota</taxon>
        <taxon>Alphaproteobacteria</taxon>
        <taxon>Rhodobacterales</taxon>
        <taxon>Paracoccaceae</taxon>
        <taxon>Thioclava</taxon>
    </lineage>
</organism>
<dbReference type="EMBL" id="CP135443">
    <property type="protein sequence ID" value="WRY33462.1"/>
    <property type="molecule type" value="Genomic_DNA"/>
</dbReference>
<name>A0ABZ1DZQ8_9RHOB</name>